<keyword evidence="4" id="KW-1185">Reference proteome</keyword>
<proteinExistence type="predicted"/>
<protein>
    <submittedName>
        <fullName evidence="2 3">Uncharacterized protein</fullName>
    </submittedName>
</protein>
<reference evidence="2" key="1">
    <citation type="submission" date="2009-11" db="EMBL/GenBank/DDBJ databases">
        <authorList>
            <consortium name="The Broad Institute Genome Sequencing Platform"/>
            <person name="Ward D."/>
            <person name="Feldgarden M."/>
            <person name="Earl A."/>
            <person name="Young S.K."/>
            <person name="Zeng Q."/>
            <person name="Koehrsen M."/>
            <person name="Alvarado L."/>
            <person name="Berlin A."/>
            <person name="Bochicchio J."/>
            <person name="Borenstein D."/>
            <person name="Chapman S.B."/>
            <person name="Chen Z."/>
            <person name="Engels R."/>
            <person name="Freedman E."/>
            <person name="Gellesch M."/>
            <person name="Goldberg J."/>
            <person name="Griggs A."/>
            <person name="Gujja S."/>
            <person name="Heilman E."/>
            <person name="Heiman D."/>
            <person name="Hepburn T."/>
            <person name="Howarth C."/>
            <person name="Jen D."/>
            <person name="Larson L."/>
            <person name="Lewis B."/>
            <person name="Mehta T."/>
            <person name="Park D."/>
            <person name="Pearson M."/>
            <person name="Roberts A."/>
            <person name="Saif S."/>
            <person name="Shea T."/>
            <person name="Shenoy N."/>
            <person name="Sisk P."/>
            <person name="Stolte C."/>
            <person name="Sykes S."/>
            <person name="Thomson T."/>
            <person name="Walk T."/>
            <person name="White J."/>
            <person name="Yandava C."/>
            <person name="Izard J."/>
            <person name="Baranova O.V."/>
            <person name="Blanton J.M."/>
            <person name="Tanner A.C."/>
            <person name="Dewhirst F.E."/>
            <person name="Haas B."/>
            <person name="Nusbaum C."/>
            <person name="Birren B."/>
        </authorList>
    </citation>
    <scope>NUCLEOTIDE SEQUENCE [LARGE SCALE GENOMIC DNA]</scope>
    <source>
        <strain evidence="2">1-1 BBBD Race 1</strain>
    </source>
</reference>
<organism evidence="2">
    <name type="scientific">Puccinia triticina (isolate 1-1 / race 1 (BBBD))</name>
    <name type="common">Brown leaf rust fungus</name>
    <dbReference type="NCBI Taxonomy" id="630390"/>
    <lineage>
        <taxon>Eukaryota</taxon>
        <taxon>Fungi</taxon>
        <taxon>Dikarya</taxon>
        <taxon>Basidiomycota</taxon>
        <taxon>Pucciniomycotina</taxon>
        <taxon>Pucciniomycetes</taxon>
        <taxon>Pucciniales</taxon>
        <taxon>Pucciniaceae</taxon>
        <taxon>Puccinia</taxon>
    </lineage>
</organism>
<reference evidence="3" key="4">
    <citation type="submission" date="2025-05" db="UniProtKB">
        <authorList>
            <consortium name="EnsemblFungi"/>
        </authorList>
    </citation>
    <scope>IDENTIFICATION</scope>
    <source>
        <strain evidence="3">isolate 1-1 / race 1 (BBBD)</strain>
    </source>
</reference>
<evidence type="ECO:0000313" key="2">
    <source>
        <dbReference type="EMBL" id="OAV94978.1"/>
    </source>
</evidence>
<dbReference type="EnsemblFungi" id="PTTG_06958-t43_1">
    <property type="protein sequence ID" value="PTTG_06958-t43_1-p1"/>
    <property type="gene ID" value="PTTG_06958"/>
</dbReference>
<sequence length="206" mass="22764">MAPNGPFHTPDRSPQTMPNAKIPQARAACASSIHTVESTNPPSLLADTCQEAPRILAPPQTTTPASVPIHVPPPHRPINHGAVLDRRVKEISRNLHDTFPNNPIWEDVVFPATAVLEYLGAFCGMYHDLLYIAAVSPTQHCCRIHQLAERLELAIIFPTNKHILQAWRDLDGELQNKPHPVQVSTPQLCTIPPVERTRRASHSALP</sequence>
<feature type="region of interest" description="Disordered" evidence="1">
    <location>
        <begin position="61"/>
        <end position="80"/>
    </location>
</feature>
<dbReference type="EMBL" id="ADAS02000034">
    <property type="protein sequence ID" value="OAV94978.1"/>
    <property type="molecule type" value="Genomic_DNA"/>
</dbReference>
<accession>A0A0C4F1I7</accession>
<name>A0A0C4F1I7_PUCT1</name>
<dbReference type="VEuPathDB" id="FungiDB:PTTG_06958"/>
<evidence type="ECO:0000313" key="3">
    <source>
        <dbReference type="EnsemblFungi" id="PTTG_06958-t43_1-p1"/>
    </source>
</evidence>
<evidence type="ECO:0000256" key="1">
    <source>
        <dbReference type="SAM" id="MobiDB-lite"/>
    </source>
</evidence>
<dbReference type="AlphaFoldDB" id="A0A0C4F1I7"/>
<feature type="region of interest" description="Disordered" evidence="1">
    <location>
        <begin position="1"/>
        <end position="23"/>
    </location>
</feature>
<gene>
    <name evidence="2" type="ORF">PTTG_06958</name>
</gene>
<evidence type="ECO:0000313" key="4">
    <source>
        <dbReference type="Proteomes" id="UP000005240"/>
    </source>
</evidence>
<dbReference type="Proteomes" id="UP000005240">
    <property type="component" value="Unassembled WGS sequence"/>
</dbReference>
<reference evidence="2" key="2">
    <citation type="submission" date="2016-05" db="EMBL/GenBank/DDBJ databases">
        <title>Comparative analysis highlights variable genome content of wheat rusts and divergence of the mating loci.</title>
        <authorList>
            <person name="Cuomo C.A."/>
            <person name="Bakkeren G."/>
            <person name="Szabo L."/>
            <person name="Khalil H."/>
            <person name="Joly D."/>
            <person name="Goldberg J."/>
            <person name="Young S."/>
            <person name="Zeng Q."/>
            <person name="Fellers J."/>
        </authorList>
    </citation>
    <scope>NUCLEOTIDE SEQUENCE [LARGE SCALE GENOMIC DNA]</scope>
    <source>
        <strain evidence="2">1-1 BBBD Race 1</strain>
    </source>
</reference>
<reference evidence="3 4" key="3">
    <citation type="journal article" date="2017" name="G3 (Bethesda)">
        <title>Comparative analysis highlights variable genome content of wheat rusts and divergence of the mating loci.</title>
        <authorList>
            <person name="Cuomo C.A."/>
            <person name="Bakkeren G."/>
            <person name="Khalil H.B."/>
            <person name="Panwar V."/>
            <person name="Joly D."/>
            <person name="Linning R."/>
            <person name="Sakthikumar S."/>
            <person name="Song X."/>
            <person name="Adiconis X."/>
            <person name="Fan L."/>
            <person name="Goldberg J.M."/>
            <person name="Levin J.Z."/>
            <person name="Young S."/>
            <person name="Zeng Q."/>
            <person name="Anikster Y."/>
            <person name="Bruce M."/>
            <person name="Wang M."/>
            <person name="Yin C."/>
            <person name="McCallum B."/>
            <person name="Szabo L.J."/>
            <person name="Hulbert S."/>
            <person name="Chen X."/>
            <person name="Fellers J.P."/>
        </authorList>
    </citation>
    <scope>NUCLEOTIDE SEQUENCE</scope>
    <source>
        <strain evidence="4">Isolate 1-1 / race 1 (BBBD)</strain>
        <strain evidence="3">isolate 1-1 / race 1 (BBBD)</strain>
    </source>
</reference>